<dbReference type="CDD" id="cd00446">
    <property type="entry name" value="GrpE"/>
    <property type="match status" value="1"/>
</dbReference>
<evidence type="ECO:0000313" key="7">
    <source>
        <dbReference type="EMBL" id="SER78266.1"/>
    </source>
</evidence>
<keyword evidence="2 3" id="KW-0143">Chaperone</keyword>
<dbReference type="SUPFAM" id="SSF58014">
    <property type="entry name" value="Coiled-coil domain of nucleotide exchange factor GrpE"/>
    <property type="match status" value="1"/>
</dbReference>
<organism evidence="7 8">
    <name type="scientific">Propionibacterium cyclohexanicum</name>
    <dbReference type="NCBI Taxonomy" id="64702"/>
    <lineage>
        <taxon>Bacteria</taxon>
        <taxon>Bacillati</taxon>
        <taxon>Actinomycetota</taxon>
        <taxon>Actinomycetes</taxon>
        <taxon>Propionibacteriales</taxon>
        <taxon>Propionibacteriaceae</taxon>
        <taxon>Propionibacterium</taxon>
    </lineage>
</organism>
<gene>
    <name evidence="3" type="primary">grpE</name>
    <name evidence="7" type="ORF">SAMN05443377_11077</name>
</gene>
<reference evidence="7 8" key="1">
    <citation type="submission" date="2016-10" db="EMBL/GenBank/DDBJ databases">
        <authorList>
            <person name="de Groot N.N."/>
        </authorList>
    </citation>
    <scope>NUCLEOTIDE SEQUENCE [LARGE SCALE GENOMIC DNA]</scope>
    <source>
        <strain evidence="7 8">DSM 16859</strain>
    </source>
</reference>
<evidence type="ECO:0000256" key="4">
    <source>
        <dbReference type="RuleBase" id="RU004478"/>
    </source>
</evidence>
<dbReference type="Pfam" id="PF01025">
    <property type="entry name" value="GrpE"/>
    <property type="match status" value="1"/>
</dbReference>
<proteinExistence type="inferred from homology"/>
<sequence>MTDKPAEGAGEDRPEDGISKDFSELTPEQFLDKTADNEATEPPAGADHDADADEASADPVDELKALVAERTGDLQRLQAEYVNYKRRVDRDRDLARNRGIESVVRDLVPVFDAIDQASAHGELTGGFKLVADELGRLAAKHGLSLYGEAGEEFDPRRHEALMQVPVPGEGEMLIHEVMQKGVELNGVEVRPARVVVSVPNGDQAGGESAEGGQAPQGTGEAAGQQDEEPEYQPGTPHDDTAAGPGTTSN</sequence>
<dbReference type="PANTHER" id="PTHR21237:SF23">
    <property type="entry name" value="GRPE PROTEIN HOMOLOG, MITOCHONDRIAL"/>
    <property type="match status" value="1"/>
</dbReference>
<dbReference type="GO" id="GO:0005737">
    <property type="term" value="C:cytoplasm"/>
    <property type="evidence" value="ECO:0007669"/>
    <property type="project" value="UniProtKB-SubCell"/>
</dbReference>
<dbReference type="SUPFAM" id="SSF51064">
    <property type="entry name" value="Head domain of nucleotide exchange factor GrpE"/>
    <property type="match status" value="1"/>
</dbReference>
<evidence type="ECO:0000256" key="3">
    <source>
        <dbReference type="HAMAP-Rule" id="MF_01151"/>
    </source>
</evidence>
<dbReference type="EMBL" id="FOGZ01000010">
    <property type="protein sequence ID" value="SER78266.1"/>
    <property type="molecule type" value="Genomic_DNA"/>
</dbReference>
<dbReference type="GO" id="GO:0051082">
    <property type="term" value="F:unfolded protein binding"/>
    <property type="evidence" value="ECO:0007669"/>
    <property type="project" value="TreeGrafter"/>
</dbReference>
<dbReference type="InterPro" id="IPR000740">
    <property type="entry name" value="GrpE"/>
</dbReference>
<protein>
    <recommendedName>
        <fullName evidence="3">Protein GrpE</fullName>
    </recommendedName>
    <alternativeName>
        <fullName evidence="3">HSP-70 cofactor</fullName>
    </alternativeName>
</protein>
<evidence type="ECO:0000256" key="5">
    <source>
        <dbReference type="SAM" id="Coils"/>
    </source>
</evidence>
<dbReference type="Gene3D" id="2.30.22.10">
    <property type="entry name" value="Head domain of nucleotide exchange factor GrpE"/>
    <property type="match status" value="1"/>
</dbReference>
<dbReference type="STRING" id="64702.SAMN05443377_11077"/>
<comment type="similarity">
    <text evidence="1 3 4">Belongs to the GrpE family.</text>
</comment>
<dbReference type="Proteomes" id="UP000198815">
    <property type="component" value="Unassembled WGS sequence"/>
</dbReference>
<comment type="subcellular location">
    <subcellularLocation>
        <location evidence="3">Cytoplasm</location>
    </subcellularLocation>
</comment>
<dbReference type="PANTHER" id="PTHR21237">
    <property type="entry name" value="GRPE PROTEIN"/>
    <property type="match status" value="1"/>
</dbReference>
<keyword evidence="8" id="KW-1185">Reference proteome</keyword>
<dbReference type="AlphaFoldDB" id="A0A1H9RZP0"/>
<dbReference type="PRINTS" id="PR00773">
    <property type="entry name" value="GRPEPROTEIN"/>
</dbReference>
<feature type="compositionally biased region" description="Low complexity" evidence="6">
    <location>
        <begin position="198"/>
        <end position="217"/>
    </location>
</feature>
<keyword evidence="3" id="KW-0346">Stress response</keyword>
<name>A0A1H9RZP0_9ACTN</name>
<comment type="function">
    <text evidence="3">Participates actively in the response to hyperosmotic and heat shock by preventing the aggregation of stress-denatured proteins, in association with DnaK and GrpE. It is the nucleotide exchange factor for DnaK and may function as a thermosensor. Unfolded proteins bind initially to DnaJ; upon interaction with the DnaJ-bound protein, DnaK hydrolyzes its bound ATP, resulting in the formation of a stable complex. GrpE releases ADP from DnaK; ATP binding to DnaK triggers the release of the substrate protein, thus completing the reaction cycle. Several rounds of ATP-dependent interactions between DnaJ, DnaK and GrpE are required for fully efficient folding.</text>
</comment>
<feature type="compositionally biased region" description="Basic and acidic residues" evidence="6">
    <location>
        <begin position="1"/>
        <end position="23"/>
    </location>
</feature>
<dbReference type="GO" id="GO:0051087">
    <property type="term" value="F:protein-folding chaperone binding"/>
    <property type="evidence" value="ECO:0007669"/>
    <property type="project" value="InterPro"/>
</dbReference>
<evidence type="ECO:0000256" key="2">
    <source>
        <dbReference type="ARBA" id="ARBA00023186"/>
    </source>
</evidence>
<dbReference type="RefSeq" id="WP_091969177.1">
    <property type="nucleotide sequence ID" value="NZ_FOGZ01000010.1"/>
</dbReference>
<evidence type="ECO:0000256" key="1">
    <source>
        <dbReference type="ARBA" id="ARBA00009054"/>
    </source>
</evidence>
<feature type="region of interest" description="Disordered" evidence="6">
    <location>
        <begin position="198"/>
        <end position="249"/>
    </location>
</feature>
<dbReference type="HAMAP" id="MF_01151">
    <property type="entry name" value="GrpE"/>
    <property type="match status" value="1"/>
</dbReference>
<comment type="subunit">
    <text evidence="3">Homodimer.</text>
</comment>
<feature type="coiled-coil region" evidence="5">
    <location>
        <begin position="60"/>
        <end position="94"/>
    </location>
</feature>
<feature type="compositionally biased region" description="Acidic residues" evidence="6">
    <location>
        <begin position="50"/>
        <end position="59"/>
    </location>
</feature>
<accession>A0A1H9RZP0</accession>
<dbReference type="Gene3D" id="3.90.20.20">
    <property type="match status" value="1"/>
</dbReference>
<dbReference type="GO" id="GO:0006457">
    <property type="term" value="P:protein folding"/>
    <property type="evidence" value="ECO:0007669"/>
    <property type="project" value="InterPro"/>
</dbReference>
<dbReference type="GO" id="GO:0042803">
    <property type="term" value="F:protein homodimerization activity"/>
    <property type="evidence" value="ECO:0007669"/>
    <property type="project" value="InterPro"/>
</dbReference>
<keyword evidence="3" id="KW-0963">Cytoplasm</keyword>
<dbReference type="OrthoDB" id="5191115at2"/>
<dbReference type="GO" id="GO:0000774">
    <property type="term" value="F:adenyl-nucleotide exchange factor activity"/>
    <property type="evidence" value="ECO:0007669"/>
    <property type="project" value="InterPro"/>
</dbReference>
<evidence type="ECO:0000256" key="6">
    <source>
        <dbReference type="SAM" id="MobiDB-lite"/>
    </source>
</evidence>
<dbReference type="InterPro" id="IPR013805">
    <property type="entry name" value="GrpE_CC"/>
</dbReference>
<keyword evidence="5" id="KW-0175">Coiled coil</keyword>
<dbReference type="InterPro" id="IPR009012">
    <property type="entry name" value="GrpE_head"/>
</dbReference>
<feature type="region of interest" description="Disordered" evidence="6">
    <location>
        <begin position="1"/>
        <end position="59"/>
    </location>
</feature>
<evidence type="ECO:0000313" key="8">
    <source>
        <dbReference type="Proteomes" id="UP000198815"/>
    </source>
</evidence>